<dbReference type="Proteomes" id="UP000594364">
    <property type="component" value="Chromosome 2"/>
</dbReference>
<keyword evidence="3" id="KW-1185">Reference proteome</keyword>
<evidence type="ECO:0000313" key="2">
    <source>
        <dbReference type="EMBL" id="QPG98137.1"/>
    </source>
</evidence>
<evidence type="ECO:0008006" key="4">
    <source>
        <dbReference type="Google" id="ProtNLM"/>
    </source>
</evidence>
<evidence type="ECO:0000313" key="3">
    <source>
        <dbReference type="Proteomes" id="UP000594364"/>
    </source>
</evidence>
<dbReference type="PANTHER" id="PTHR38123:SF4">
    <property type="entry name" value="CELL WALL GALACTOMANNOPROTEIN, PUTATIVE (AFU_ORTHOLOGUE AFUA_4G00870)-RELATED"/>
    <property type="match status" value="1"/>
</dbReference>
<proteinExistence type="predicted"/>
<name>A0A7S9PUF1_EPIFF</name>
<sequence length="182" mass="19175">MLLLSTLIVPLLAVVAAASPLRRDGNGINAALAKISKQLVEMDETLGTFNRGLAATVIALKIQGQATALQKGIESATSTTKKSAELDDEESASVASSVNSLTRNIYRVLDHLVEKKPDFDKAIFGVGSASGLVKQDLQNLQKATGDFGAALTDKFVGAVRSVSPLVVSAINHHFEEALKVYA</sequence>
<dbReference type="Pfam" id="PF12296">
    <property type="entry name" value="HsbA"/>
    <property type="match status" value="1"/>
</dbReference>
<accession>A0A7S9PUF1</accession>
<feature type="chain" id="PRO_5034388003" description="Cell wall galactomannoprotein" evidence="1">
    <location>
        <begin position="19"/>
        <end position="182"/>
    </location>
</feature>
<evidence type="ECO:0000256" key="1">
    <source>
        <dbReference type="SAM" id="SignalP"/>
    </source>
</evidence>
<dbReference type="OrthoDB" id="3485059at2759"/>
<dbReference type="EMBL" id="CP031386">
    <property type="protein sequence ID" value="QPG98137.1"/>
    <property type="molecule type" value="Genomic_DNA"/>
</dbReference>
<dbReference type="GO" id="GO:0005576">
    <property type="term" value="C:extracellular region"/>
    <property type="evidence" value="ECO:0007669"/>
    <property type="project" value="TreeGrafter"/>
</dbReference>
<dbReference type="InterPro" id="IPR021054">
    <property type="entry name" value="Cell_wall_mannoprotein_1"/>
</dbReference>
<gene>
    <name evidence="2" type="ORF">C2857_007298</name>
</gene>
<dbReference type="Gene3D" id="1.20.1280.140">
    <property type="match status" value="1"/>
</dbReference>
<reference evidence="2 3" key="1">
    <citation type="journal article" date="2018" name="PLoS Genet.">
        <title>Repeat elements organise 3D genome structure and mediate transcription in the filamentous fungus Epichloe festucae.</title>
        <authorList>
            <person name="Winter D.J."/>
            <person name="Ganley A.R.D."/>
            <person name="Young C.A."/>
            <person name="Liachko I."/>
            <person name="Schardl C.L."/>
            <person name="Dupont P.Y."/>
            <person name="Berry D."/>
            <person name="Ram A."/>
            <person name="Scott B."/>
            <person name="Cox M.P."/>
        </authorList>
    </citation>
    <scope>NUCLEOTIDE SEQUENCE [LARGE SCALE GENOMIC DNA]</scope>
    <source>
        <strain evidence="2 3">Fl1</strain>
    </source>
</reference>
<feature type="signal peptide" evidence="1">
    <location>
        <begin position="1"/>
        <end position="18"/>
    </location>
</feature>
<organism evidence="2 3">
    <name type="scientific">Epichloe festucae (strain Fl1)</name>
    <dbReference type="NCBI Taxonomy" id="877507"/>
    <lineage>
        <taxon>Eukaryota</taxon>
        <taxon>Fungi</taxon>
        <taxon>Dikarya</taxon>
        <taxon>Ascomycota</taxon>
        <taxon>Pezizomycotina</taxon>
        <taxon>Sordariomycetes</taxon>
        <taxon>Hypocreomycetidae</taxon>
        <taxon>Hypocreales</taxon>
        <taxon>Clavicipitaceae</taxon>
        <taxon>Epichloe</taxon>
    </lineage>
</organism>
<protein>
    <recommendedName>
        <fullName evidence="4">Cell wall galactomannoprotein</fullName>
    </recommendedName>
</protein>
<dbReference type="AlphaFoldDB" id="A0A7S9PUF1"/>
<keyword evidence="1" id="KW-0732">Signal</keyword>
<dbReference type="PANTHER" id="PTHR38123">
    <property type="entry name" value="CELL WALL SERINE-THREONINE-RICH GALACTOMANNOPROTEIN MP1 (AFU_ORTHOLOGUE AFUA_4G03240)"/>
    <property type="match status" value="1"/>
</dbReference>